<dbReference type="SUPFAM" id="SSF81383">
    <property type="entry name" value="F-box domain"/>
    <property type="match status" value="1"/>
</dbReference>
<dbReference type="SMART" id="SM00248">
    <property type="entry name" value="ANK"/>
    <property type="match status" value="3"/>
</dbReference>
<evidence type="ECO:0000313" key="4">
    <source>
        <dbReference type="Proteomes" id="UP000016801"/>
    </source>
</evidence>
<evidence type="ECO:0000256" key="1">
    <source>
        <dbReference type="PROSITE-ProRule" id="PRU00023"/>
    </source>
</evidence>
<dbReference type="Pfam" id="PF12937">
    <property type="entry name" value="F-box-like"/>
    <property type="match status" value="1"/>
</dbReference>
<dbReference type="InterPro" id="IPR036047">
    <property type="entry name" value="F-box-like_dom_sf"/>
</dbReference>
<comment type="caution">
    <text evidence="3">The sequence shown here is derived from an EMBL/GenBank/DDBJ whole genome shotgun (WGS) entry which is preliminary data.</text>
</comment>
<keyword evidence="1" id="KW-0040">ANK repeat</keyword>
<proteinExistence type="predicted"/>
<dbReference type="STRING" id="1111077.M1VZ85"/>
<feature type="domain" description="F-box" evidence="2">
    <location>
        <begin position="21"/>
        <end position="67"/>
    </location>
</feature>
<name>M1VZ85_CLAP2</name>
<keyword evidence="4" id="KW-1185">Reference proteome</keyword>
<dbReference type="Gene3D" id="1.25.40.20">
    <property type="entry name" value="Ankyrin repeat-containing domain"/>
    <property type="match status" value="2"/>
</dbReference>
<dbReference type="PROSITE" id="PS50181">
    <property type="entry name" value="FBOX"/>
    <property type="match status" value="1"/>
</dbReference>
<organism evidence="3 4">
    <name type="scientific">Claviceps purpurea (strain 20.1)</name>
    <name type="common">Ergot fungus</name>
    <name type="synonym">Sphacelia segetum</name>
    <dbReference type="NCBI Taxonomy" id="1111077"/>
    <lineage>
        <taxon>Eukaryota</taxon>
        <taxon>Fungi</taxon>
        <taxon>Dikarya</taxon>
        <taxon>Ascomycota</taxon>
        <taxon>Pezizomycotina</taxon>
        <taxon>Sordariomycetes</taxon>
        <taxon>Hypocreomycetidae</taxon>
        <taxon>Hypocreales</taxon>
        <taxon>Clavicipitaceae</taxon>
        <taxon>Claviceps</taxon>
    </lineage>
</organism>
<reference evidence="3 4" key="1">
    <citation type="journal article" date="2013" name="PLoS Genet.">
        <title>Plant-symbiotic fungi as chemical engineers: Multi-genome analysis of the Clavicipitaceae reveals dynamics of alkaloid loci.</title>
        <authorList>
            <person name="Schardl C.L."/>
            <person name="Young C.A."/>
            <person name="Hesse U."/>
            <person name="Amyotte S.G."/>
            <person name="Andreeva K."/>
            <person name="Calie P.J."/>
            <person name="Fleetwood D.J."/>
            <person name="Haws D.C."/>
            <person name="Moore N."/>
            <person name="Oeser B."/>
            <person name="Panaccione D.G."/>
            <person name="Schweri K.K."/>
            <person name="Voisey C.R."/>
            <person name="Farman M.L."/>
            <person name="Jaromczyk J.W."/>
            <person name="Roe B.A."/>
            <person name="O'Sullivan D.M."/>
            <person name="Scott B."/>
            <person name="Tudzynski P."/>
            <person name="An Z."/>
            <person name="Arnaoudova E.G."/>
            <person name="Bullock C.T."/>
            <person name="Charlton N.D."/>
            <person name="Chen L."/>
            <person name="Cox M."/>
            <person name="Dinkins R.D."/>
            <person name="Florea S."/>
            <person name="Glenn A.E."/>
            <person name="Gordon A."/>
            <person name="Gueldener U."/>
            <person name="Harris D.R."/>
            <person name="Hollin W."/>
            <person name="Jaromczyk J."/>
            <person name="Johnson R.D."/>
            <person name="Khan A.K."/>
            <person name="Leistner E."/>
            <person name="Leuchtmann A."/>
            <person name="Li C."/>
            <person name="Liu J."/>
            <person name="Liu J."/>
            <person name="Liu M."/>
            <person name="Mace W."/>
            <person name="Machado C."/>
            <person name="Nagabhyru P."/>
            <person name="Pan J."/>
            <person name="Schmid J."/>
            <person name="Sugawara K."/>
            <person name="Steiner U."/>
            <person name="Takach J.E."/>
            <person name="Tanaka E."/>
            <person name="Webb J.S."/>
            <person name="Wilson E.V."/>
            <person name="Wiseman J.L."/>
            <person name="Yoshida R."/>
            <person name="Zeng Z."/>
        </authorList>
    </citation>
    <scope>NUCLEOTIDE SEQUENCE [LARGE SCALE GENOMIC DNA]</scope>
    <source>
        <strain evidence="3 4">20.1</strain>
    </source>
</reference>
<dbReference type="SUPFAM" id="SSF48403">
    <property type="entry name" value="Ankyrin repeat"/>
    <property type="match status" value="1"/>
</dbReference>
<accession>M1VZ85</accession>
<dbReference type="VEuPathDB" id="FungiDB:CPUR_08653"/>
<dbReference type="InterPro" id="IPR002110">
    <property type="entry name" value="Ankyrin_rpt"/>
</dbReference>
<dbReference type="InterPro" id="IPR001810">
    <property type="entry name" value="F-box_dom"/>
</dbReference>
<dbReference type="Proteomes" id="UP000016801">
    <property type="component" value="Unassembled WGS sequence"/>
</dbReference>
<dbReference type="OrthoDB" id="195446at2759"/>
<sequence>MGSPAREEDLMTHKGDIDMLTCPMVLLPAEIKNQIVSHLSTQESLSCLGQSCRDWYEVANEELYKRDSRENSSFSIKWMAAHAVDEQKTDSALRTLEISRRWGGQIDAVKLRLSPSDTERLNRDQIIHEMSTALHFAVFLGNMRLTKTLLDMKASLAIPCSDLLQESMGSTEVLRRVIYFHRVFRDVPFGSTFPIFLAFIKSDHVMCKLLIEHGAGREAMIDYLQGDSKAMSILHFAAADPTADYRQWRCLFDGFREYIDEPCPRDSQSTPLHIALINGCTQGMQIAVETGADKESRDGIPHYKIADPKPFEEHTRCLRQFVDLGASVNPDGDSLIGLIVKRYALFPGEGPQMRPLIYFLLERHADINETSAEPNTNMVNEIIDGISRFDDDPPALELLKELLSHLVDRGLNLTIPAPGLASPLCRVLVLYNANPEWLFDLLCENGATIHEEEVDSAFLYWCETSRLWEGNKYHMWWQSPGQEDEMFLKWCEHPYNAWWWQHVKHISRHTVTLAYGAAFKHEDRKLYDILTHLPLPGPFEDVLVKMAFVSLQTWSWRQVVLREFEDDFFATWSLNCRENLIHLTVRLFIEVEEYSAADATRDILHLRDKGVEMTSRNSYGQTPLEILLGRGGSRDGFMELAAVLEGKVPNVQELA</sequence>
<gene>
    <name evidence="3" type="ORF">CPUR_08653</name>
</gene>
<dbReference type="AlphaFoldDB" id="M1VZ85"/>
<protein>
    <recommendedName>
        <fullName evidence="2">F-box domain-containing protein</fullName>
    </recommendedName>
</protein>
<dbReference type="InterPro" id="IPR036770">
    <property type="entry name" value="Ankyrin_rpt-contain_sf"/>
</dbReference>
<feature type="repeat" description="ANK" evidence="1">
    <location>
        <begin position="267"/>
        <end position="299"/>
    </location>
</feature>
<dbReference type="EMBL" id="CAGA01000106">
    <property type="protein sequence ID" value="CCE34717.1"/>
    <property type="molecule type" value="Genomic_DNA"/>
</dbReference>
<evidence type="ECO:0000313" key="3">
    <source>
        <dbReference type="EMBL" id="CCE34717.1"/>
    </source>
</evidence>
<dbReference type="PROSITE" id="PS50088">
    <property type="entry name" value="ANK_REPEAT"/>
    <property type="match status" value="1"/>
</dbReference>
<dbReference type="HOGENOM" id="CLU_014359_0_0_1"/>
<evidence type="ECO:0000259" key="2">
    <source>
        <dbReference type="PROSITE" id="PS50181"/>
    </source>
</evidence>